<dbReference type="Proteomes" id="UP000076268">
    <property type="component" value="Unassembled WGS sequence"/>
</dbReference>
<dbReference type="InterPro" id="IPR028351">
    <property type="entry name" value="CyaE"/>
</dbReference>
<dbReference type="GO" id="GO:0015562">
    <property type="term" value="F:efflux transmembrane transporter activity"/>
    <property type="evidence" value="ECO:0007669"/>
    <property type="project" value="InterPro"/>
</dbReference>
<evidence type="ECO:0000256" key="6">
    <source>
        <dbReference type="ARBA" id="ARBA00023136"/>
    </source>
</evidence>
<evidence type="ECO:0000313" key="9">
    <source>
        <dbReference type="EMBL" id="KYZ75437.1"/>
    </source>
</evidence>
<dbReference type="GO" id="GO:0009279">
    <property type="term" value="C:cell outer membrane"/>
    <property type="evidence" value="ECO:0007669"/>
    <property type="project" value="UniProtKB-SubCell"/>
</dbReference>
<evidence type="ECO:0000313" key="10">
    <source>
        <dbReference type="Proteomes" id="UP000076268"/>
    </source>
</evidence>
<keyword evidence="5" id="KW-0812">Transmembrane</keyword>
<dbReference type="AlphaFoldDB" id="A0A154BN74"/>
<evidence type="ECO:0000256" key="5">
    <source>
        <dbReference type="ARBA" id="ARBA00022692"/>
    </source>
</evidence>
<evidence type="ECO:0000256" key="4">
    <source>
        <dbReference type="ARBA" id="ARBA00022452"/>
    </source>
</evidence>
<dbReference type="GO" id="GO:1990281">
    <property type="term" value="C:efflux pump complex"/>
    <property type="evidence" value="ECO:0007669"/>
    <property type="project" value="TreeGrafter"/>
</dbReference>
<reference evidence="9 10" key="1">
    <citation type="submission" date="2016-02" db="EMBL/GenBank/DDBJ databases">
        <title>Anaerosporomusa subterraneum gen. nov., sp. nov., a spore-forming obligate anaerobe isolated from saprolite.</title>
        <authorList>
            <person name="Choi J.K."/>
            <person name="Shah M."/>
            <person name="Yee N."/>
        </authorList>
    </citation>
    <scope>NUCLEOTIDE SEQUENCE [LARGE SCALE GENOMIC DNA]</scope>
    <source>
        <strain evidence="9 10">RU4</strain>
    </source>
</reference>
<dbReference type="SUPFAM" id="SSF56954">
    <property type="entry name" value="Outer membrane efflux proteins (OEP)"/>
    <property type="match status" value="1"/>
</dbReference>
<evidence type="ECO:0000256" key="3">
    <source>
        <dbReference type="ARBA" id="ARBA00022448"/>
    </source>
</evidence>
<gene>
    <name evidence="9" type="ORF">AXX12_14540</name>
</gene>
<sequence length="416" mass="45463">MKRKIAVFAAGLMLINQASLFAAPLELTLSDSIAIALKENASITIAQADKERSEWGVNEAQTGKLPTLSLGSSYNWAESQAGSDGSLNNSLRMNWQLYNGGRTDRQVEQAKEGVLVSELGIQKAKQQLKLDVTTAYFNVLQAQNMVNVNQETVNNFKQHLQIVEEKFKVGVVAKSDVLRSEVELANAEQNLIKSENGYDVAVATLLNIMDRTSETEVVLKDDFGYEKSTISLDESLVLARKNRPDITQSEANVRIAEQGVAIAESGNSPTVSLSASKGWNDVVPDNGNWSAGVSANWNIFDAGLTKSKVRQADASLVKAKEQAKQVSDSVALEVRQAYLNMLEGEKRIQTTDVASQKAQEDMFIAQEKYRAGVGTNLDVIDAQLALTQARTNRIQALYDFNVSKAKLDKAVGNMVQ</sequence>
<protein>
    <submittedName>
        <fullName evidence="9">Transporter</fullName>
    </submittedName>
</protein>
<dbReference type="InterPro" id="IPR003423">
    <property type="entry name" value="OMP_efflux"/>
</dbReference>
<dbReference type="EMBL" id="LSGP01000025">
    <property type="protein sequence ID" value="KYZ75437.1"/>
    <property type="molecule type" value="Genomic_DNA"/>
</dbReference>
<dbReference type="Pfam" id="PF02321">
    <property type="entry name" value="OEP"/>
    <property type="match status" value="2"/>
</dbReference>
<comment type="caution">
    <text evidence="9">The sequence shown here is derived from an EMBL/GenBank/DDBJ whole genome shotgun (WGS) entry which is preliminary data.</text>
</comment>
<dbReference type="PIRSF" id="PIRSF001892">
    <property type="entry name" value="CyaE"/>
    <property type="match status" value="1"/>
</dbReference>
<organism evidence="9 10">
    <name type="scientific">Anaerosporomusa subterranea</name>
    <dbReference type="NCBI Taxonomy" id="1794912"/>
    <lineage>
        <taxon>Bacteria</taxon>
        <taxon>Bacillati</taxon>
        <taxon>Bacillota</taxon>
        <taxon>Negativicutes</taxon>
        <taxon>Acetonemataceae</taxon>
        <taxon>Anaerosporomusa</taxon>
    </lineage>
</organism>
<dbReference type="Gene3D" id="1.20.1600.10">
    <property type="entry name" value="Outer membrane efflux proteins (OEP)"/>
    <property type="match status" value="1"/>
</dbReference>
<name>A0A154BN74_ANASB</name>
<keyword evidence="7" id="KW-0998">Cell outer membrane</keyword>
<comment type="similarity">
    <text evidence="2">Belongs to the outer membrane factor (OMF) (TC 1.B.17) family.</text>
</comment>
<evidence type="ECO:0000256" key="2">
    <source>
        <dbReference type="ARBA" id="ARBA00007613"/>
    </source>
</evidence>
<feature type="chain" id="PRO_5007594869" evidence="8">
    <location>
        <begin position="23"/>
        <end position="416"/>
    </location>
</feature>
<dbReference type="PANTHER" id="PTHR30026:SF20">
    <property type="entry name" value="OUTER MEMBRANE PROTEIN TOLC"/>
    <property type="match status" value="1"/>
</dbReference>
<comment type="subcellular location">
    <subcellularLocation>
        <location evidence="1">Cell outer membrane</location>
    </subcellularLocation>
</comment>
<feature type="signal peptide" evidence="8">
    <location>
        <begin position="1"/>
        <end position="22"/>
    </location>
</feature>
<keyword evidence="10" id="KW-1185">Reference proteome</keyword>
<keyword evidence="6" id="KW-0472">Membrane</keyword>
<evidence type="ECO:0000256" key="1">
    <source>
        <dbReference type="ARBA" id="ARBA00004442"/>
    </source>
</evidence>
<dbReference type="GO" id="GO:0015288">
    <property type="term" value="F:porin activity"/>
    <property type="evidence" value="ECO:0007669"/>
    <property type="project" value="TreeGrafter"/>
</dbReference>
<proteinExistence type="inferred from homology"/>
<dbReference type="PANTHER" id="PTHR30026">
    <property type="entry name" value="OUTER MEMBRANE PROTEIN TOLC"/>
    <property type="match status" value="1"/>
</dbReference>
<dbReference type="STRING" id="1794912.AXX12_14540"/>
<accession>A0A154BN74</accession>
<dbReference type="InterPro" id="IPR051906">
    <property type="entry name" value="TolC-like"/>
</dbReference>
<evidence type="ECO:0000256" key="8">
    <source>
        <dbReference type="SAM" id="SignalP"/>
    </source>
</evidence>
<keyword evidence="4" id="KW-1134">Transmembrane beta strand</keyword>
<evidence type="ECO:0000256" key="7">
    <source>
        <dbReference type="ARBA" id="ARBA00023237"/>
    </source>
</evidence>
<keyword evidence="3" id="KW-0813">Transport</keyword>
<keyword evidence="8" id="KW-0732">Signal</keyword>